<accession>A0AAW2GW39</accession>
<dbReference type="InterPro" id="IPR036855">
    <property type="entry name" value="Znf_CCCH_sf"/>
</dbReference>
<name>A0AAW2GW39_9HYME</name>
<dbReference type="SUPFAM" id="SSF90229">
    <property type="entry name" value="CCCH zinc finger"/>
    <property type="match status" value="1"/>
</dbReference>
<evidence type="ECO:0000256" key="1">
    <source>
        <dbReference type="ARBA" id="ARBA00004335"/>
    </source>
</evidence>
<comment type="caution">
    <text evidence="11">The sequence shown here is derived from an EMBL/GenBank/DDBJ whole genome shotgun (WGS) entry which is preliminary data.</text>
</comment>
<dbReference type="GO" id="GO:0008270">
    <property type="term" value="F:zinc ion binding"/>
    <property type="evidence" value="ECO:0007669"/>
    <property type="project" value="UniProtKB-KW"/>
</dbReference>
<gene>
    <name evidence="11" type="ORF">PUN28_002730</name>
</gene>
<keyword evidence="4 9" id="KW-0862">Zinc</keyword>
<dbReference type="PANTHER" id="PTHR46527">
    <property type="entry name" value="NUCLEOPORIN-LIKE PROTEIN 2"/>
    <property type="match status" value="1"/>
</dbReference>
<dbReference type="Gene3D" id="4.10.1000.10">
    <property type="entry name" value="Zinc finger, CCCH-type"/>
    <property type="match status" value="1"/>
</dbReference>
<dbReference type="Proteomes" id="UP001430953">
    <property type="component" value="Unassembled WGS sequence"/>
</dbReference>
<keyword evidence="12" id="KW-1185">Reference proteome</keyword>
<evidence type="ECO:0000313" key="11">
    <source>
        <dbReference type="EMBL" id="KAL0131388.1"/>
    </source>
</evidence>
<comment type="subcellular location">
    <subcellularLocation>
        <location evidence="1">Nucleus membrane</location>
        <topology evidence="1">Peripheral membrane protein</topology>
        <orientation evidence="1">Cytoplasmic side</orientation>
    </subcellularLocation>
</comment>
<dbReference type="EMBL" id="JADYXP020000002">
    <property type="protein sequence ID" value="KAL0131388.1"/>
    <property type="molecule type" value="Genomic_DNA"/>
</dbReference>
<dbReference type="Pfam" id="PF18044">
    <property type="entry name" value="zf-CCCH_4"/>
    <property type="match status" value="1"/>
</dbReference>
<keyword evidence="2 9" id="KW-0479">Metal-binding</keyword>
<dbReference type="InterPro" id="IPR041367">
    <property type="entry name" value="Znf-CCCH_4"/>
</dbReference>
<reference evidence="11 12" key="1">
    <citation type="submission" date="2023-03" db="EMBL/GenBank/DDBJ databases">
        <title>High recombination rates correlate with genetic variation in Cardiocondyla obscurior ants.</title>
        <authorList>
            <person name="Errbii M."/>
        </authorList>
    </citation>
    <scope>NUCLEOTIDE SEQUENCE [LARGE SCALE GENOMIC DNA]</scope>
    <source>
        <strain evidence="11">Alpha-2009</strain>
        <tissue evidence="11">Whole body</tissue>
    </source>
</reference>
<evidence type="ECO:0000256" key="5">
    <source>
        <dbReference type="ARBA" id="ARBA00023242"/>
    </source>
</evidence>
<dbReference type="InterPro" id="IPR000571">
    <property type="entry name" value="Znf_CCCH"/>
</dbReference>
<evidence type="ECO:0000256" key="4">
    <source>
        <dbReference type="ARBA" id="ARBA00022833"/>
    </source>
</evidence>
<dbReference type="GO" id="GO:0031965">
    <property type="term" value="C:nuclear membrane"/>
    <property type="evidence" value="ECO:0007669"/>
    <property type="project" value="UniProtKB-SubCell"/>
</dbReference>
<evidence type="ECO:0000256" key="6">
    <source>
        <dbReference type="ARBA" id="ARBA00037262"/>
    </source>
</evidence>
<evidence type="ECO:0000256" key="3">
    <source>
        <dbReference type="ARBA" id="ARBA00022771"/>
    </source>
</evidence>
<proteinExistence type="predicted"/>
<evidence type="ECO:0000259" key="10">
    <source>
        <dbReference type="PROSITE" id="PS50103"/>
    </source>
</evidence>
<dbReference type="InterPro" id="IPR051767">
    <property type="entry name" value="Nucleoporin_NUP42"/>
</dbReference>
<dbReference type="AlphaFoldDB" id="A0AAW2GW39"/>
<evidence type="ECO:0000256" key="7">
    <source>
        <dbReference type="ARBA" id="ARBA00039886"/>
    </source>
</evidence>
<protein>
    <recommendedName>
        <fullName evidence="7">Nucleoporin NUP42</fullName>
    </recommendedName>
    <alternativeName>
        <fullName evidence="8">Nucleoporin-like protein 2</fullName>
    </alternativeName>
</protein>
<keyword evidence="3 9" id="KW-0863">Zinc-finger</keyword>
<sequence>MVICKYYRQGNCRYGQYCQFEHVNHFGNTKNEDDIIIVVAKEVLLAERGGQWLLSCFAPLKDRPCITDMKDLSPEEVRWEMYQAQKNGMVEQAKLHFQQLCQDMKAKREMLKNPTRETIAELKKLLGSGQKSGLNAANNTGGKSLFNAIYLQQSPLSFTTPQVNNTSTNNVFGSTVFGVQNNPFGGGRYASSNNAMSIFGKSNNNTTSVFGGAATFGNSLGGFSTPTSNAGSIFGTNGSSTSFSSVQNNALNFGTPQNNPVFGGTSQNVFAQNNVFGATPQLGNVPTGSLFNNSITSQANTPLFSAPTTTVSSSFGGSSSGLQTNSVFGVSTTSSSGSFNGGIFTQSKAQIPAFEASVFGGVTPPNYTNNSAGNSIFGGGQTFGTPAIFTNSNIFGGSTAAATSVFGVTAATTTPAFGTPVVATTTPAFGASVATTAPAFNLSQQSNNTTDKNTNSTMSVGTMPFGTPSIPISSPFISNNPQQFDSTSTNSAPFAGTGFGTAVASTNNTFGTTETSSNLIFANAGTTFATSNETVPNSTPFPAFSNINTSSSPFSSTASTTPTVTTANPFAPRMQPQGGPPFGNIMQNQSNVNTSPFEKSPFNTTAANTIIDDTVYSLDGTLTDDEKNMFLSEKFIFGKIPLKSPTKDIR</sequence>
<evidence type="ECO:0000256" key="2">
    <source>
        <dbReference type="ARBA" id="ARBA00022723"/>
    </source>
</evidence>
<comment type="function">
    <text evidence="6">Required for the export of mRNAs containing poly(A) tails from the nucleus into the cytoplasm.</text>
</comment>
<dbReference type="PANTHER" id="PTHR46527:SF1">
    <property type="entry name" value="NUCLEOPORIN NUP42"/>
    <property type="match status" value="1"/>
</dbReference>
<keyword evidence="5" id="KW-0539">Nucleus</keyword>
<evidence type="ECO:0000313" key="12">
    <source>
        <dbReference type="Proteomes" id="UP001430953"/>
    </source>
</evidence>
<organism evidence="11 12">
    <name type="scientific">Cardiocondyla obscurior</name>
    <dbReference type="NCBI Taxonomy" id="286306"/>
    <lineage>
        <taxon>Eukaryota</taxon>
        <taxon>Metazoa</taxon>
        <taxon>Ecdysozoa</taxon>
        <taxon>Arthropoda</taxon>
        <taxon>Hexapoda</taxon>
        <taxon>Insecta</taxon>
        <taxon>Pterygota</taxon>
        <taxon>Neoptera</taxon>
        <taxon>Endopterygota</taxon>
        <taxon>Hymenoptera</taxon>
        <taxon>Apocrita</taxon>
        <taxon>Aculeata</taxon>
        <taxon>Formicoidea</taxon>
        <taxon>Formicidae</taxon>
        <taxon>Myrmicinae</taxon>
        <taxon>Cardiocondyla</taxon>
    </lineage>
</organism>
<dbReference type="PROSITE" id="PS50103">
    <property type="entry name" value="ZF_C3H1"/>
    <property type="match status" value="1"/>
</dbReference>
<evidence type="ECO:0000256" key="9">
    <source>
        <dbReference type="PROSITE-ProRule" id="PRU00723"/>
    </source>
</evidence>
<feature type="zinc finger region" description="C3H1-type" evidence="9">
    <location>
        <begin position="1"/>
        <end position="25"/>
    </location>
</feature>
<feature type="domain" description="C3H1-type" evidence="10">
    <location>
        <begin position="1"/>
        <end position="25"/>
    </location>
</feature>
<evidence type="ECO:0000256" key="8">
    <source>
        <dbReference type="ARBA" id="ARBA00042384"/>
    </source>
</evidence>